<dbReference type="CDD" id="cd00385">
    <property type="entry name" value="Isoprenoid_Biosyn_C1"/>
    <property type="match status" value="1"/>
</dbReference>
<evidence type="ECO:0000256" key="2">
    <source>
        <dbReference type="ARBA" id="ARBA00022723"/>
    </source>
</evidence>
<evidence type="ECO:0000256" key="3">
    <source>
        <dbReference type="ARBA" id="ARBA00022842"/>
    </source>
</evidence>
<evidence type="ECO:0000256" key="1">
    <source>
        <dbReference type="ARBA" id="ARBA00022679"/>
    </source>
</evidence>
<proteinExistence type="predicted"/>
<name>A0ABQ8GG19_9PEZI</name>
<keyword evidence="2" id="KW-0479">Metal-binding</keyword>
<dbReference type="PROSITE" id="PS00723">
    <property type="entry name" value="POLYPRENYL_SYNTHASE_1"/>
    <property type="match status" value="1"/>
</dbReference>
<dbReference type="InterPro" id="IPR033749">
    <property type="entry name" value="Polyprenyl_synt_CS"/>
</dbReference>
<keyword evidence="3" id="KW-0460">Magnesium</keyword>
<sequence>MPLSEIGWRPLGDPRILKDVEAHTDTLPLSLFRNVFQIGSRYVPTLWTVNMLHHDDVGDLDTSEAKRGHMDLAAALDPENFGELQGLLGTQAAIRGLRVKMMSSLMQIDKPGAMALLSEWSKYAETSAKTTDMEFHNFDEYLRHRYHEAAIPLYFEIQCFATGLRLSAATLQDIAPIVTPLGLSMALVNDYFSFDKEFVQFVNTGGVGQMYNAVAFLVKEKTLSVRSAKATLRDKIIDLESEFKRAWKSWLAAPGERHVDAQRYLEYAALTAGGSAFWHAKAPRYAVESHPADENGAVALLRRDDECVTRAYHTLNKVRLRDSSRPAPCLPGLMSRTQPLHEPFEYMASLPSKNVRNMIADAFNIWLRVPEPRLHVIKAIVGMLHNASLMLDDIEDGSMLRRGKPAAHVIYGAPQTINAASYLIVNAMAQVQRCLKPETAPVFTEQLARLHLGQSWDIEWRESITCPSETEYLEMIDLKTGALFDLLVKMMQAESPLSSSIDLEPFVALFGRYFQIRDDYQNLTSQEYTEQKGPCEDLDEGKFSLPLIYTLQKSKLASKVMQRRSGDGRLTLEGKLLMMEEMKASGALERTRRVLLDMEGEILGAISALELQTGIHNSFLELLVERLKL</sequence>
<dbReference type="Proteomes" id="UP000774617">
    <property type="component" value="Unassembled WGS sequence"/>
</dbReference>
<keyword evidence="5" id="KW-1185">Reference proteome</keyword>
<dbReference type="PROSITE" id="PS00444">
    <property type="entry name" value="POLYPRENYL_SYNTHASE_2"/>
    <property type="match status" value="1"/>
</dbReference>
<dbReference type="Pfam" id="PF00348">
    <property type="entry name" value="polyprenyl_synt"/>
    <property type="match status" value="1"/>
</dbReference>
<dbReference type="InterPro" id="IPR008949">
    <property type="entry name" value="Isoprenoid_synthase_dom_sf"/>
</dbReference>
<dbReference type="SFLD" id="SFLDS00005">
    <property type="entry name" value="Isoprenoid_Synthase_Type_I"/>
    <property type="match status" value="1"/>
</dbReference>
<organism evidence="4 5">
    <name type="scientific">Macrophomina phaseolina</name>
    <dbReference type="NCBI Taxonomy" id="35725"/>
    <lineage>
        <taxon>Eukaryota</taxon>
        <taxon>Fungi</taxon>
        <taxon>Dikarya</taxon>
        <taxon>Ascomycota</taxon>
        <taxon>Pezizomycotina</taxon>
        <taxon>Dothideomycetes</taxon>
        <taxon>Dothideomycetes incertae sedis</taxon>
        <taxon>Botryosphaeriales</taxon>
        <taxon>Botryosphaeriaceae</taxon>
        <taxon>Macrophomina</taxon>
    </lineage>
</organism>
<dbReference type="EMBL" id="JAGTJR010000009">
    <property type="protein sequence ID" value="KAH7054558.1"/>
    <property type="molecule type" value="Genomic_DNA"/>
</dbReference>
<accession>A0ABQ8GG19</accession>
<evidence type="ECO:0000313" key="4">
    <source>
        <dbReference type="EMBL" id="KAH7054558.1"/>
    </source>
</evidence>
<comment type="caution">
    <text evidence="4">The sequence shown here is derived from an EMBL/GenBank/DDBJ whole genome shotgun (WGS) entry which is preliminary data.</text>
</comment>
<dbReference type="Pfam" id="PF19086">
    <property type="entry name" value="Terpene_syn_C_2"/>
    <property type="match status" value="1"/>
</dbReference>
<dbReference type="PANTHER" id="PTHR12001:SF72">
    <property type="entry name" value="THIJ_PFPI FAMILY PROTEIN (AFU_ORTHOLOGUE AFUA_3G01210)-RELATED"/>
    <property type="match status" value="1"/>
</dbReference>
<dbReference type="SUPFAM" id="SSF48576">
    <property type="entry name" value="Terpenoid synthases"/>
    <property type="match status" value="2"/>
</dbReference>
<keyword evidence="1" id="KW-0808">Transferase</keyword>
<dbReference type="PANTHER" id="PTHR12001">
    <property type="entry name" value="GERANYLGERANYL PYROPHOSPHATE SYNTHASE"/>
    <property type="match status" value="1"/>
</dbReference>
<evidence type="ECO:0000313" key="5">
    <source>
        <dbReference type="Proteomes" id="UP000774617"/>
    </source>
</evidence>
<dbReference type="CDD" id="cd00685">
    <property type="entry name" value="Trans_IPPS_HT"/>
    <property type="match status" value="1"/>
</dbReference>
<gene>
    <name evidence="4" type="ORF">B0J12DRAFT_778341</name>
</gene>
<reference evidence="4 5" key="1">
    <citation type="journal article" date="2021" name="Nat. Commun.">
        <title>Genetic determinants of endophytism in the Arabidopsis root mycobiome.</title>
        <authorList>
            <person name="Mesny F."/>
            <person name="Miyauchi S."/>
            <person name="Thiergart T."/>
            <person name="Pickel B."/>
            <person name="Atanasova L."/>
            <person name="Karlsson M."/>
            <person name="Huettel B."/>
            <person name="Barry K.W."/>
            <person name="Haridas S."/>
            <person name="Chen C."/>
            <person name="Bauer D."/>
            <person name="Andreopoulos W."/>
            <person name="Pangilinan J."/>
            <person name="LaButti K."/>
            <person name="Riley R."/>
            <person name="Lipzen A."/>
            <person name="Clum A."/>
            <person name="Drula E."/>
            <person name="Henrissat B."/>
            <person name="Kohler A."/>
            <person name="Grigoriev I.V."/>
            <person name="Martin F.M."/>
            <person name="Hacquard S."/>
        </authorList>
    </citation>
    <scope>NUCLEOTIDE SEQUENCE [LARGE SCALE GENOMIC DNA]</scope>
    <source>
        <strain evidence="4 5">MPI-SDFR-AT-0080</strain>
    </source>
</reference>
<dbReference type="InterPro" id="IPR000092">
    <property type="entry name" value="Polyprenyl_synt"/>
</dbReference>
<dbReference type="Gene3D" id="1.10.600.10">
    <property type="entry name" value="Farnesyl Diphosphate Synthase"/>
    <property type="match status" value="2"/>
</dbReference>
<protein>
    <submittedName>
        <fullName evidence="4">Isoprenoid synthase domain-containing protein</fullName>
    </submittedName>
</protein>